<comment type="caution">
    <text evidence="1">The sequence shown here is derived from an EMBL/GenBank/DDBJ whole genome shotgun (WGS) entry which is preliminary data.</text>
</comment>
<dbReference type="Proteomes" id="UP000240010">
    <property type="component" value="Unassembled WGS sequence"/>
</dbReference>
<evidence type="ECO:0000313" key="2">
    <source>
        <dbReference type="Proteomes" id="UP000240010"/>
    </source>
</evidence>
<protein>
    <submittedName>
        <fullName evidence="1">Uncharacterized protein DUF2024</fullName>
    </submittedName>
</protein>
<evidence type="ECO:0000313" key="1">
    <source>
        <dbReference type="EMBL" id="PPK72550.1"/>
    </source>
</evidence>
<sequence length="87" mass="9787">MTLSHVFDTYAKTAQGKKLHFNVILDEEDQQKALSCAKQWLAGIDLEDAVVTPENCYFYHSVEAPAAMRADIDKNGYAIYKMEGCPK</sequence>
<dbReference type="InterPro" id="IPR018592">
    <property type="entry name" value="DUF2024"/>
</dbReference>
<name>A0A2S6H553_9GAMM</name>
<gene>
    <name evidence="1" type="ORF">B0F87_11733</name>
</gene>
<reference evidence="1 2" key="1">
    <citation type="submission" date="2018-02" db="EMBL/GenBank/DDBJ databases">
        <title>Subsurface microbial communities from deep shales in Ohio and West Virginia, USA.</title>
        <authorList>
            <person name="Wrighton K."/>
        </authorList>
    </citation>
    <scope>NUCLEOTIDE SEQUENCE [LARGE SCALE GENOMIC DNA]</scope>
    <source>
        <strain evidence="1 2">OWC-DMM</strain>
    </source>
</reference>
<accession>A0A2S6H553</accession>
<dbReference type="InterPro" id="IPR023122">
    <property type="entry name" value="NE1680-like_sf"/>
</dbReference>
<dbReference type="SUPFAM" id="SSF160766">
    <property type="entry name" value="NE1680-like"/>
    <property type="match status" value="1"/>
</dbReference>
<dbReference type="Gene3D" id="3.10.510.10">
    <property type="entry name" value="NE1680-like"/>
    <property type="match status" value="1"/>
</dbReference>
<proteinExistence type="predicted"/>
<dbReference type="EMBL" id="PTIZ01000017">
    <property type="protein sequence ID" value="PPK72550.1"/>
    <property type="molecule type" value="Genomic_DNA"/>
</dbReference>
<dbReference type="RefSeq" id="WP_104430390.1">
    <property type="nucleotide sequence ID" value="NZ_PTIZ01000017.1"/>
</dbReference>
<dbReference type="Pfam" id="PF09630">
    <property type="entry name" value="DUF2024"/>
    <property type="match status" value="1"/>
</dbReference>
<organism evidence="1 2">
    <name type="scientific">Methylobacter tundripaludum</name>
    <dbReference type="NCBI Taxonomy" id="173365"/>
    <lineage>
        <taxon>Bacteria</taxon>
        <taxon>Pseudomonadati</taxon>
        <taxon>Pseudomonadota</taxon>
        <taxon>Gammaproteobacteria</taxon>
        <taxon>Methylococcales</taxon>
        <taxon>Methylococcaceae</taxon>
        <taxon>Methylobacter</taxon>
    </lineage>
</organism>
<dbReference type="AlphaFoldDB" id="A0A2S6H553"/>